<evidence type="ECO:0000313" key="1">
    <source>
        <dbReference type="EMBL" id="KUJ14875.1"/>
    </source>
</evidence>
<gene>
    <name evidence="1" type="ORF">LY89DRAFT_735937</name>
</gene>
<protein>
    <submittedName>
        <fullName evidence="1">Uncharacterized protein</fullName>
    </submittedName>
</protein>
<dbReference type="InParanoid" id="A0A194X3W3"/>
<reference evidence="1 2" key="1">
    <citation type="submission" date="2015-10" db="EMBL/GenBank/DDBJ databases">
        <title>Full genome of DAOMC 229536 Phialocephala scopiformis, a fungal endophyte of spruce producing the potent anti-insectan compound rugulosin.</title>
        <authorList>
            <consortium name="DOE Joint Genome Institute"/>
            <person name="Walker A.K."/>
            <person name="Frasz S.L."/>
            <person name="Seifert K.A."/>
            <person name="Miller J.D."/>
            <person name="Mondo S.J."/>
            <person name="Labutti K."/>
            <person name="Lipzen A."/>
            <person name="Dockter R."/>
            <person name="Kennedy M."/>
            <person name="Grigoriev I.V."/>
            <person name="Spatafora J.W."/>
        </authorList>
    </citation>
    <scope>NUCLEOTIDE SEQUENCE [LARGE SCALE GENOMIC DNA]</scope>
    <source>
        <strain evidence="1 2">CBS 120377</strain>
    </source>
</reference>
<sequence length="217" mass="24569">MSTQRHLHELQDSISVRAHSIFDSNVYTALSSEDHGCPSLRIHIQTSLVRHIIQSLRPHTAHLPSSKFSNLSVILRVSQTLNLQVPQSLGHSPVYETLLSSNTMAQEQCLSSGWTYDETIKLWELVEERLKITRARLNLADFQVIKDEMDSHFALTKVQVGDLMWPRAVGGVTPSFAYSSVRRAFPERTANALHSYITKKDSPRAADYEAYCKTYVV</sequence>
<proteinExistence type="predicted"/>
<dbReference type="Proteomes" id="UP000070700">
    <property type="component" value="Unassembled WGS sequence"/>
</dbReference>
<dbReference type="EMBL" id="KQ947419">
    <property type="protein sequence ID" value="KUJ14875.1"/>
    <property type="molecule type" value="Genomic_DNA"/>
</dbReference>
<evidence type="ECO:0000313" key="2">
    <source>
        <dbReference type="Proteomes" id="UP000070700"/>
    </source>
</evidence>
<keyword evidence="2" id="KW-1185">Reference proteome</keyword>
<dbReference type="RefSeq" id="XP_018069230.1">
    <property type="nucleotide sequence ID" value="XM_018220060.1"/>
</dbReference>
<dbReference type="OrthoDB" id="10661871at2759"/>
<dbReference type="AlphaFoldDB" id="A0A194X3W3"/>
<dbReference type="KEGG" id="psco:LY89DRAFT_735937"/>
<name>A0A194X3W3_MOLSC</name>
<dbReference type="GeneID" id="28829786"/>
<accession>A0A194X3W3</accession>
<organism evidence="1 2">
    <name type="scientific">Mollisia scopiformis</name>
    <name type="common">Conifer needle endophyte fungus</name>
    <name type="synonym">Phialocephala scopiformis</name>
    <dbReference type="NCBI Taxonomy" id="149040"/>
    <lineage>
        <taxon>Eukaryota</taxon>
        <taxon>Fungi</taxon>
        <taxon>Dikarya</taxon>
        <taxon>Ascomycota</taxon>
        <taxon>Pezizomycotina</taxon>
        <taxon>Leotiomycetes</taxon>
        <taxon>Helotiales</taxon>
        <taxon>Mollisiaceae</taxon>
        <taxon>Mollisia</taxon>
    </lineage>
</organism>